<reference evidence="7" key="1">
    <citation type="journal article" date="2019" name="Int. J. Syst. Evol. Microbiol.">
        <title>The Global Catalogue of Microorganisms (GCM) 10K type strain sequencing project: providing services to taxonomists for standard genome sequencing and annotation.</title>
        <authorList>
            <consortium name="The Broad Institute Genomics Platform"/>
            <consortium name="The Broad Institute Genome Sequencing Center for Infectious Disease"/>
            <person name="Wu L."/>
            <person name="Ma J."/>
        </authorList>
    </citation>
    <scope>NUCLEOTIDE SEQUENCE [LARGE SCALE GENOMIC DNA]</scope>
    <source>
        <strain evidence="7">KCTC 23298</strain>
    </source>
</reference>
<dbReference type="EMBL" id="BMYI01000036">
    <property type="protein sequence ID" value="GHC40680.1"/>
    <property type="molecule type" value="Genomic_DNA"/>
</dbReference>
<name>A0ABQ3FTZ2_9RHOB</name>
<proteinExistence type="inferred from homology"/>
<evidence type="ECO:0000256" key="4">
    <source>
        <dbReference type="RuleBase" id="RU003345"/>
    </source>
</evidence>
<dbReference type="InterPro" id="IPR015590">
    <property type="entry name" value="Aldehyde_DH_dom"/>
</dbReference>
<feature type="domain" description="Aldehyde dehydrogenase" evidence="5">
    <location>
        <begin position="21"/>
        <end position="483"/>
    </location>
</feature>
<dbReference type="CDD" id="cd07139">
    <property type="entry name" value="ALDH_AldA-Rv0768"/>
    <property type="match status" value="1"/>
</dbReference>
<organism evidence="6 7">
    <name type="scientific">Gemmobacter nanjingensis</name>
    <dbReference type="NCBI Taxonomy" id="488454"/>
    <lineage>
        <taxon>Bacteria</taxon>
        <taxon>Pseudomonadati</taxon>
        <taxon>Pseudomonadota</taxon>
        <taxon>Alphaproteobacteria</taxon>
        <taxon>Rhodobacterales</taxon>
        <taxon>Paracoccaceae</taxon>
        <taxon>Gemmobacter</taxon>
    </lineage>
</organism>
<dbReference type="InterPro" id="IPR016163">
    <property type="entry name" value="Ald_DH_C"/>
</dbReference>
<sequence>MTSSHQVPILHPEKFYIDGKWVDPSTNRMIDVVDSATEELYFSVAEAEVADVARAVEAARRAFDTGPWPRMSASERAVYLRRFAEAMEARYDDMTEIWPRETGVIASIVKPVMEEVPFAFRYYADLAETYPFEQEVPPSFGPGYGMIAAEAVGVVGAIVPWNMPMNIATWKLAPALLAGCTVVVKASPEAPGAAYVIGEIAEQIGLPAGVVNILTADRVASEALVTDHRVDKITFTGSTGVGKRIAGIMAERVGRYTLELGGKSAAIICDDMDIDQAADSLTSGACFVSGQVCASLTRIIVPRHRHDAMLEAIAARYAKIKVGNPFDRDVQMGPLASDTQRARVEEYIQIGKDAGATLAFGGDRPKDLNRGWFIQPTVFGNVDNGSRLAQEEIFGPVTSVIAAEDENDAIRLANDSIFGLNASVFTNDADRVLEMSRKLRTGTVGQNGNRADFGIGFGGFKQSGIGREGGVAGLLPYLENKTVVLDAAPRGSAAAKNGAGA</sequence>
<dbReference type="InterPro" id="IPR029510">
    <property type="entry name" value="Ald_DH_CS_GLU"/>
</dbReference>
<evidence type="ECO:0000313" key="7">
    <source>
        <dbReference type="Proteomes" id="UP000658305"/>
    </source>
</evidence>
<dbReference type="InterPro" id="IPR016162">
    <property type="entry name" value="Ald_DH_N"/>
</dbReference>
<keyword evidence="2 4" id="KW-0560">Oxidoreductase</keyword>
<dbReference type="InterPro" id="IPR016161">
    <property type="entry name" value="Ald_DH/histidinol_DH"/>
</dbReference>
<evidence type="ECO:0000259" key="5">
    <source>
        <dbReference type="Pfam" id="PF00171"/>
    </source>
</evidence>
<dbReference type="Gene3D" id="3.40.605.10">
    <property type="entry name" value="Aldehyde Dehydrogenase, Chain A, domain 1"/>
    <property type="match status" value="1"/>
</dbReference>
<comment type="caution">
    <text evidence="6">The sequence shown here is derived from an EMBL/GenBank/DDBJ whole genome shotgun (WGS) entry which is preliminary data.</text>
</comment>
<dbReference type="PANTHER" id="PTHR42804">
    <property type="entry name" value="ALDEHYDE DEHYDROGENASE"/>
    <property type="match status" value="1"/>
</dbReference>
<dbReference type="Gene3D" id="3.40.309.10">
    <property type="entry name" value="Aldehyde Dehydrogenase, Chain A, domain 2"/>
    <property type="match status" value="1"/>
</dbReference>
<evidence type="ECO:0000256" key="3">
    <source>
        <dbReference type="PROSITE-ProRule" id="PRU10007"/>
    </source>
</evidence>
<dbReference type="PANTHER" id="PTHR42804:SF1">
    <property type="entry name" value="ALDEHYDE DEHYDROGENASE-RELATED"/>
    <property type="match status" value="1"/>
</dbReference>
<dbReference type="Proteomes" id="UP000658305">
    <property type="component" value="Unassembled WGS sequence"/>
</dbReference>
<evidence type="ECO:0000256" key="1">
    <source>
        <dbReference type="ARBA" id="ARBA00009986"/>
    </source>
</evidence>
<dbReference type="SUPFAM" id="SSF53720">
    <property type="entry name" value="ALDH-like"/>
    <property type="match status" value="1"/>
</dbReference>
<accession>A0ABQ3FTZ2</accession>
<dbReference type="Pfam" id="PF00171">
    <property type="entry name" value="Aldedh"/>
    <property type="match status" value="1"/>
</dbReference>
<feature type="active site" evidence="3">
    <location>
        <position position="259"/>
    </location>
</feature>
<dbReference type="PROSITE" id="PS00687">
    <property type="entry name" value="ALDEHYDE_DEHYDR_GLU"/>
    <property type="match status" value="1"/>
</dbReference>
<comment type="similarity">
    <text evidence="1 4">Belongs to the aldehyde dehydrogenase family.</text>
</comment>
<evidence type="ECO:0000313" key="6">
    <source>
        <dbReference type="EMBL" id="GHC40680.1"/>
    </source>
</evidence>
<evidence type="ECO:0000256" key="2">
    <source>
        <dbReference type="ARBA" id="ARBA00023002"/>
    </source>
</evidence>
<protein>
    <submittedName>
        <fullName evidence="6">Aldehyde dehydrogenase</fullName>
    </submittedName>
</protein>
<gene>
    <name evidence="6" type="ORF">GCM10007291_48200</name>
</gene>
<keyword evidence="7" id="KW-1185">Reference proteome</keyword>